<feature type="transmembrane region" description="Helical" evidence="9">
    <location>
        <begin position="422"/>
        <end position="443"/>
    </location>
</feature>
<feature type="transmembrane region" description="Helical" evidence="9">
    <location>
        <begin position="241"/>
        <end position="259"/>
    </location>
</feature>
<feature type="transmembrane region" description="Helical" evidence="9">
    <location>
        <begin position="382"/>
        <end position="410"/>
    </location>
</feature>
<keyword evidence="5" id="KW-0547">Nucleotide-binding</keyword>
<keyword evidence="3" id="KW-0813">Transport</keyword>
<evidence type="ECO:0000313" key="12">
    <source>
        <dbReference type="Proteomes" id="UP001558652"/>
    </source>
</evidence>
<dbReference type="Pfam" id="PF01061">
    <property type="entry name" value="ABC2_membrane"/>
    <property type="match status" value="1"/>
</dbReference>
<keyword evidence="4 9" id="KW-0812">Transmembrane</keyword>
<dbReference type="Proteomes" id="UP001558652">
    <property type="component" value="Unassembled WGS sequence"/>
</dbReference>
<dbReference type="Pfam" id="PF00005">
    <property type="entry name" value="ABC_tran"/>
    <property type="match status" value="1"/>
</dbReference>
<sequence length="563" mass="63119">MGPSGAGKSSLLNILTGFQTKGMSGKLSSNGRDLKPGASRRLACYIMQEDHLNPLFTVYETMMHSANLKIGNSLSEKGKQLIIGDILDTLGLDACRHTRCSNLSGGQRKRLSIALELMDNPPVMFLDEPTTGLDSRSTVQLVTMLQGLARGGRTIICTIHQPSATIFEMFDQVYVISEGHCVYQGSSCNVVPFLQSVGLQCPQYHNPADFLLDLVTGEFGDFTDQLILAAKDPSWRISPRSIYILYILCIYFSAIVMNFRTGNQHYIKLDNKTEGKACVLISNQSEWSKVPILLKRTALQLHRDWTVTYLKLVLHILVSILLGLAYLNAGSDADKAISNLSYILVTIVYLSFTTLIPASLKLPAEIKVLKKEYFNNWYKFRTFYIAFLLVNIPLQAVFCLIHVSCAYYLSSQILELDRFLKFLLVTEILVIISETLGLSFGIISKPVNGVFVSSVMLAVLMLFTGYLVVLPHMPKFYFYLSYVSFLRYCFEAMTVALYGFGRAPLHCPQTEIYCHFKMPSKILGEMGLVSTNYWTDVGALLIFVGIFLVYSYVALNRKLKSRT</sequence>
<dbReference type="InterPro" id="IPR027417">
    <property type="entry name" value="P-loop_NTPase"/>
</dbReference>
<evidence type="ECO:0000256" key="7">
    <source>
        <dbReference type="ARBA" id="ARBA00022989"/>
    </source>
</evidence>
<proteinExistence type="inferred from homology"/>
<feature type="transmembrane region" description="Helical" evidence="9">
    <location>
        <begin position="449"/>
        <end position="469"/>
    </location>
</feature>
<evidence type="ECO:0000256" key="2">
    <source>
        <dbReference type="ARBA" id="ARBA00005814"/>
    </source>
</evidence>
<organism evidence="11 12">
    <name type="scientific">Ranatra chinensis</name>
    <dbReference type="NCBI Taxonomy" id="642074"/>
    <lineage>
        <taxon>Eukaryota</taxon>
        <taxon>Metazoa</taxon>
        <taxon>Ecdysozoa</taxon>
        <taxon>Arthropoda</taxon>
        <taxon>Hexapoda</taxon>
        <taxon>Insecta</taxon>
        <taxon>Pterygota</taxon>
        <taxon>Neoptera</taxon>
        <taxon>Paraneoptera</taxon>
        <taxon>Hemiptera</taxon>
        <taxon>Heteroptera</taxon>
        <taxon>Panheteroptera</taxon>
        <taxon>Nepomorpha</taxon>
        <taxon>Nepidae</taxon>
        <taxon>Ranatrinae</taxon>
        <taxon>Ranatra</taxon>
    </lineage>
</organism>
<dbReference type="Gene3D" id="3.40.50.300">
    <property type="entry name" value="P-loop containing nucleotide triphosphate hydrolases"/>
    <property type="match status" value="1"/>
</dbReference>
<dbReference type="InterPro" id="IPR043926">
    <property type="entry name" value="ABCG_dom"/>
</dbReference>
<evidence type="ECO:0000256" key="4">
    <source>
        <dbReference type="ARBA" id="ARBA00022692"/>
    </source>
</evidence>
<dbReference type="EMBL" id="JBFDAA010000014">
    <property type="protein sequence ID" value="KAL1122044.1"/>
    <property type="molecule type" value="Genomic_DNA"/>
</dbReference>
<dbReference type="PROSITE" id="PS50893">
    <property type="entry name" value="ABC_TRANSPORTER_2"/>
    <property type="match status" value="1"/>
</dbReference>
<comment type="similarity">
    <text evidence="2">Belongs to the ABC transporter superfamily. ABCG family. Eye pigment precursor importer (TC 3.A.1.204) subfamily.</text>
</comment>
<dbReference type="FunFam" id="3.40.50.300:FF:001077">
    <property type="entry name" value="Uncharacterized protein, isoform A"/>
    <property type="match status" value="1"/>
</dbReference>
<evidence type="ECO:0000256" key="8">
    <source>
        <dbReference type="ARBA" id="ARBA00023136"/>
    </source>
</evidence>
<evidence type="ECO:0000256" key="6">
    <source>
        <dbReference type="ARBA" id="ARBA00022840"/>
    </source>
</evidence>
<comment type="subcellular location">
    <subcellularLocation>
        <location evidence="1">Membrane</location>
        <topology evidence="1">Multi-pass membrane protein</topology>
    </subcellularLocation>
</comment>
<dbReference type="InterPro" id="IPR013525">
    <property type="entry name" value="ABC2_TM"/>
</dbReference>
<dbReference type="InterPro" id="IPR050352">
    <property type="entry name" value="ABCG_transporters"/>
</dbReference>
<reference evidence="11 12" key="1">
    <citation type="submission" date="2024-07" db="EMBL/GenBank/DDBJ databases">
        <title>Chromosome-level genome assembly of the water stick insect Ranatra chinensis (Heteroptera: Nepidae).</title>
        <authorList>
            <person name="Liu X."/>
        </authorList>
    </citation>
    <scope>NUCLEOTIDE SEQUENCE [LARGE SCALE GENOMIC DNA]</scope>
    <source>
        <strain evidence="11">Cailab_2021Rc</strain>
        <tissue evidence="11">Muscle</tissue>
    </source>
</reference>
<dbReference type="AlphaFoldDB" id="A0ABD0Y5Y3"/>
<feature type="transmembrane region" description="Helical" evidence="9">
    <location>
        <begin position="340"/>
        <end position="362"/>
    </location>
</feature>
<accession>A0ABD0Y5Y3</accession>
<dbReference type="SUPFAM" id="SSF52540">
    <property type="entry name" value="P-loop containing nucleoside triphosphate hydrolases"/>
    <property type="match status" value="1"/>
</dbReference>
<dbReference type="GO" id="GO:0016020">
    <property type="term" value="C:membrane"/>
    <property type="evidence" value="ECO:0007669"/>
    <property type="project" value="UniProtKB-SubCell"/>
</dbReference>
<dbReference type="GO" id="GO:0005524">
    <property type="term" value="F:ATP binding"/>
    <property type="evidence" value="ECO:0007669"/>
    <property type="project" value="UniProtKB-KW"/>
</dbReference>
<gene>
    <name evidence="11" type="ORF">AAG570_003450</name>
</gene>
<keyword evidence="12" id="KW-1185">Reference proteome</keyword>
<evidence type="ECO:0000256" key="3">
    <source>
        <dbReference type="ARBA" id="ARBA00022448"/>
    </source>
</evidence>
<keyword evidence="8 9" id="KW-0472">Membrane</keyword>
<dbReference type="InterPro" id="IPR017871">
    <property type="entry name" value="ABC_transporter-like_CS"/>
</dbReference>
<feature type="domain" description="ABC transporter" evidence="10">
    <location>
        <begin position="1"/>
        <end position="203"/>
    </location>
</feature>
<dbReference type="PANTHER" id="PTHR48041">
    <property type="entry name" value="ABC TRANSPORTER G FAMILY MEMBER 28"/>
    <property type="match status" value="1"/>
</dbReference>
<evidence type="ECO:0000256" key="1">
    <source>
        <dbReference type="ARBA" id="ARBA00004141"/>
    </source>
</evidence>
<evidence type="ECO:0000256" key="9">
    <source>
        <dbReference type="SAM" id="Phobius"/>
    </source>
</evidence>
<dbReference type="Pfam" id="PF19055">
    <property type="entry name" value="ABC2_membrane_7"/>
    <property type="match status" value="1"/>
</dbReference>
<dbReference type="SMART" id="SM00382">
    <property type="entry name" value="AAA"/>
    <property type="match status" value="1"/>
</dbReference>
<dbReference type="InterPro" id="IPR003593">
    <property type="entry name" value="AAA+_ATPase"/>
</dbReference>
<keyword evidence="7 9" id="KW-1133">Transmembrane helix</keyword>
<dbReference type="PANTHER" id="PTHR48041:SF32">
    <property type="entry name" value="PROTEIN WHITE-LIKE PROTEIN"/>
    <property type="match status" value="1"/>
</dbReference>
<evidence type="ECO:0000256" key="5">
    <source>
        <dbReference type="ARBA" id="ARBA00022741"/>
    </source>
</evidence>
<evidence type="ECO:0000313" key="11">
    <source>
        <dbReference type="EMBL" id="KAL1122044.1"/>
    </source>
</evidence>
<name>A0ABD0Y5Y3_9HEMI</name>
<evidence type="ECO:0000259" key="10">
    <source>
        <dbReference type="PROSITE" id="PS50893"/>
    </source>
</evidence>
<feature type="transmembrane region" description="Helical" evidence="9">
    <location>
        <begin position="309"/>
        <end position="328"/>
    </location>
</feature>
<feature type="transmembrane region" description="Helical" evidence="9">
    <location>
        <begin position="533"/>
        <end position="555"/>
    </location>
</feature>
<protein>
    <recommendedName>
        <fullName evidence="10">ABC transporter domain-containing protein</fullName>
    </recommendedName>
</protein>
<keyword evidence="6" id="KW-0067">ATP-binding</keyword>
<dbReference type="InterPro" id="IPR003439">
    <property type="entry name" value="ABC_transporter-like_ATP-bd"/>
</dbReference>
<comment type="caution">
    <text evidence="11">The sequence shown here is derived from an EMBL/GenBank/DDBJ whole genome shotgun (WGS) entry which is preliminary data.</text>
</comment>
<dbReference type="PROSITE" id="PS00211">
    <property type="entry name" value="ABC_TRANSPORTER_1"/>
    <property type="match status" value="1"/>
</dbReference>